<dbReference type="RefSeq" id="WP_188403300.1">
    <property type="nucleotide sequence ID" value="NZ_BMCE01000002.1"/>
</dbReference>
<evidence type="ECO:0000256" key="5">
    <source>
        <dbReference type="ARBA" id="ARBA00022692"/>
    </source>
</evidence>
<comment type="caution">
    <text evidence="9">The sequence shown here is derived from an EMBL/GenBank/DDBJ whole genome shotgun (WGS) entry which is preliminary data.</text>
</comment>
<keyword evidence="5 8" id="KW-0812">Transmembrane</keyword>
<keyword evidence="3 8" id="KW-0813">Transport</keyword>
<feature type="transmembrane region" description="Helical" evidence="8">
    <location>
        <begin position="12"/>
        <end position="31"/>
    </location>
</feature>
<dbReference type="PANTHER" id="PTHR30330">
    <property type="entry name" value="AGSS FAMILY TRANSPORTER, SODIUM-ALANINE"/>
    <property type="match status" value="1"/>
</dbReference>
<feature type="transmembrane region" description="Helical" evidence="8">
    <location>
        <begin position="137"/>
        <end position="160"/>
    </location>
</feature>
<proteinExistence type="inferred from homology"/>
<keyword evidence="6 8" id="KW-1133">Transmembrane helix</keyword>
<keyword evidence="10" id="KW-1185">Reference proteome</keyword>
<feature type="transmembrane region" description="Helical" evidence="8">
    <location>
        <begin position="93"/>
        <end position="116"/>
    </location>
</feature>
<feature type="transmembrane region" description="Helical" evidence="8">
    <location>
        <begin position="205"/>
        <end position="226"/>
    </location>
</feature>
<dbReference type="Proteomes" id="UP001319060">
    <property type="component" value="Unassembled WGS sequence"/>
</dbReference>
<protein>
    <submittedName>
        <fullName evidence="9">Alanine:cation symporter family protein</fullName>
    </submittedName>
</protein>
<dbReference type="Gene3D" id="1.20.1740.10">
    <property type="entry name" value="Amino acid/polyamine transporter I"/>
    <property type="match status" value="1"/>
</dbReference>
<evidence type="ECO:0000256" key="6">
    <source>
        <dbReference type="ARBA" id="ARBA00022989"/>
    </source>
</evidence>
<keyword evidence="4 8" id="KW-1003">Cell membrane</keyword>
<evidence type="ECO:0000256" key="7">
    <source>
        <dbReference type="ARBA" id="ARBA00023136"/>
    </source>
</evidence>
<evidence type="ECO:0000256" key="2">
    <source>
        <dbReference type="ARBA" id="ARBA00009261"/>
    </source>
</evidence>
<evidence type="ECO:0000256" key="3">
    <source>
        <dbReference type="ARBA" id="ARBA00022448"/>
    </source>
</evidence>
<dbReference type="Pfam" id="PF01235">
    <property type="entry name" value="Na_Ala_symp"/>
    <property type="match status" value="1"/>
</dbReference>
<name>A0ABS2ZCL7_9BACL</name>
<evidence type="ECO:0000256" key="8">
    <source>
        <dbReference type="RuleBase" id="RU363064"/>
    </source>
</evidence>
<feature type="transmembrane region" description="Helical" evidence="8">
    <location>
        <begin position="416"/>
        <end position="439"/>
    </location>
</feature>
<dbReference type="InterPro" id="IPR001463">
    <property type="entry name" value="Na/Ala_symport"/>
</dbReference>
<organism evidence="9 10">
    <name type="scientific">Fictibacillus barbaricus</name>
    <dbReference type="NCBI Taxonomy" id="182136"/>
    <lineage>
        <taxon>Bacteria</taxon>
        <taxon>Bacillati</taxon>
        <taxon>Bacillota</taxon>
        <taxon>Bacilli</taxon>
        <taxon>Bacillales</taxon>
        <taxon>Fictibacillaceae</taxon>
        <taxon>Fictibacillus</taxon>
    </lineage>
</organism>
<evidence type="ECO:0000256" key="1">
    <source>
        <dbReference type="ARBA" id="ARBA00004651"/>
    </source>
</evidence>
<dbReference type="EMBL" id="JAFHKS010000042">
    <property type="protein sequence ID" value="MBN3545064.1"/>
    <property type="molecule type" value="Genomic_DNA"/>
</dbReference>
<sequence length="492" mass="53467">MFEQLVTGINGYLWSAPLIIFICAVGVYFSLRTRFLQIRHVKEMVRLLFSGKSSNEGVSSFQALAMSLSGRIGVGNIAGTATGIAFGGPGSVFWMWIITFIGAASAFVESTLAQIYKEKQDGEYRGGPAFYIEKGLGWKWFAVIFAIATLLAMAVLMPGIQANSIAEGVSNAFGIDNTITGLVVVLLMGLIIFGGVKRIARVAEFLVPFMAIGYLLIAIAIILVNFERIPEVFTLIFKSAFGAEEMFGGILGSTIMWGVKRGLYANEAGQGTGAHPAAAAEVSHPAKQGLVQAFSIYLDVFLVVTSTAFMILFTNSYNTVNEKTGEVLVENLKGVESGPAYTQAAVDTILPGFGSGFIAIALFFFAFTTIFAYYYIAETNLAYLVQGKHRKLAMTLLKFVLLGATFYGSVKTADLAWAMGDIGLGIMVWLNLFAILLLFKPANIALKDYEEQLKQGQDPVFNSTKLGIKNAEFWANGYEKDEEDEIKKRIAN</sequence>
<feature type="transmembrane region" description="Helical" evidence="8">
    <location>
        <begin position="294"/>
        <end position="313"/>
    </location>
</feature>
<keyword evidence="7 8" id="KW-0472">Membrane</keyword>
<comment type="subcellular location">
    <subcellularLocation>
        <location evidence="1 8">Cell membrane</location>
        <topology evidence="1 8">Multi-pass membrane protein</topology>
    </subcellularLocation>
</comment>
<feature type="transmembrane region" description="Helical" evidence="8">
    <location>
        <begin position="68"/>
        <end position="87"/>
    </location>
</feature>
<evidence type="ECO:0000256" key="4">
    <source>
        <dbReference type="ARBA" id="ARBA00022475"/>
    </source>
</evidence>
<feature type="transmembrane region" description="Helical" evidence="8">
    <location>
        <begin position="392"/>
        <end position="410"/>
    </location>
</feature>
<keyword evidence="8" id="KW-0769">Symport</keyword>
<accession>A0ABS2ZCL7</accession>
<evidence type="ECO:0000313" key="9">
    <source>
        <dbReference type="EMBL" id="MBN3545064.1"/>
    </source>
</evidence>
<dbReference type="PANTHER" id="PTHR30330:SF7">
    <property type="entry name" value="SODIUM_PROTON-DEPENDENT ALANINE CARRIER PROTEIN YRBD-RELATED"/>
    <property type="match status" value="1"/>
</dbReference>
<evidence type="ECO:0000313" key="10">
    <source>
        <dbReference type="Proteomes" id="UP001319060"/>
    </source>
</evidence>
<reference evidence="9 10" key="1">
    <citation type="submission" date="2021-01" db="EMBL/GenBank/DDBJ databases">
        <title>Genome Sequencing of Type Strains.</title>
        <authorList>
            <person name="Lemaire J.F."/>
            <person name="Inderbitzin P."/>
            <person name="Collins S.B."/>
            <person name="Wespe N."/>
            <person name="Knight-Connoni V."/>
        </authorList>
    </citation>
    <scope>NUCLEOTIDE SEQUENCE [LARGE SCALE GENOMIC DNA]</scope>
    <source>
        <strain evidence="9 10">DSM 14730</strain>
    </source>
</reference>
<gene>
    <name evidence="9" type="ORF">JYA64_07150</name>
</gene>
<comment type="similarity">
    <text evidence="2 8">Belongs to the alanine or glycine:cation symporter (AGCS) (TC 2.A.25) family.</text>
</comment>
<feature type="transmembrane region" description="Helical" evidence="8">
    <location>
        <begin position="172"/>
        <end position="193"/>
    </location>
</feature>
<feature type="transmembrane region" description="Helical" evidence="8">
    <location>
        <begin position="356"/>
        <end position="376"/>
    </location>
</feature>
<dbReference type="NCBIfam" id="TIGR00835">
    <property type="entry name" value="agcS"/>
    <property type="match status" value="1"/>
</dbReference>
<dbReference type="PRINTS" id="PR00175">
    <property type="entry name" value="NAALASMPORT"/>
</dbReference>